<dbReference type="Pfam" id="PF13602">
    <property type="entry name" value="ADH_zinc_N_2"/>
    <property type="match status" value="1"/>
</dbReference>
<dbReference type="OrthoDB" id="5195079at2"/>
<evidence type="ECO:0000259" key="3">
    <source>
        <dbReference type="SMART" id="SM00829"/>
    </source>
</evidence>
<organism evidence="4 5">
    <name type="scientific">Nocardia macrotermitis</name>
    <dbReference type="NCBI Taxonomy" id="2585198"/>
    <lineage>
        <taxon>Bacteria</taxon>
        <taxon>Bacillati</taxon>
        <taxon>Actinomycetota</taxon>
        <taxon>Actinomycetes</taxon>
        <taxon>Mycobacteriales</taxon>
        <taxon>Nocardiaceae</taxon>
        <taxon>Nocardia</taxon>
    </lineage>
</organism>
<proteinExistence type="predicted"/>
<dbReference type="InterPro" id="IPR020843">
    <property type="entry name" value="ER"/>
</dbReference>
<feature type="domain" description="Enoyl reductase (ER)" evidence="3">
    <location>
        <begin position="10"/>
        <end position="319"/>
    </location>
</feature>
<accession>A0A7K0DAP9</accession>
<dbReference type="GO" id="GO:0070402">
    <property type="term" value="F:NADPH binding"/>
    <property type="evidence" value="ECO:0007669"/>
    <property type="project" value="TreeGrafter"/>
</dbReference>
<dbReference type="SUPFAM" id="SSF51735">
    <property type="entry name" value="NAD(P)-binding Rossmann-fold domains"/>
    <property type="match status" value="1"/>
</dbReference>
<dbReference type="EC" id="1.6.5.5" evidence="4"/>
<evidence type="ECO:0000256" key="1">
    <source>
        <dbReference type="ARBA" id="ARBA00022857"/>
    </source>
</evidence>
<comment type="caution">
    <text evidence="4">The sequence shown here is derived from an EMBL/GenBank/DDBJ whole genome shotgun (WGS) entry which is preliminary data.</text>
</comment>
<dbReference type="EMBL" id="WEGK01000011">
    <property type="protein sequence ID" value="MQY21954.1"/>
    <property type="molecule type" value="Genomic_DNA"/>
</dbReference>
<dbReference type="PANTHER" id="PTHR48106">
    <property type="entry name" value="QUINONE OXIDOREDUCTASE PIG3-RELATED"/>
    <property type="match status" value="1"/>
</dbReference>
<protein>
    <submittedName>
        <fullName evidence="4">Quinone oxidoreductase 1</fullName>
        <ecNumber evidence="4">1.6.5.5</ecNumber>
    </submittedName>
</protein>
<dbReference type="Proteomes" id="UP000438448">
    <property type="component" value="Unassembled WGS sequence"/>
</dbReference>
<dbReference type="Gene3D" id="3.90.180.10">
    <property type="entry name" value="Medium-chain alcohol dehydrogenases, catalytic domain"/>
    <property type="match status" value="1"/>
</dbReference>
<dbReference type="PANTHER" id="PTHR48106:SF18">
    <property type="entry name" value="QUINONE OXIDOREDUCTASE PIG3"/>
    <property type="match status" value="1"/>
</dbReference>
<dbReference type="InterPro" id="IPR011032">
    <property type="entry name" value="GroES-like_sf"/>
</dbReference>
<keyword evidence="2 4" id="KW-0560">Oxidoreductase</keyword>
<name>A0A7K0DAP9_9NOCA</name>
<dbReference type="GO" id="GO:0003960">
    <property type="term" value="F:quinone reductase (NADPH) activity"/>
    <property type="evidence" value="ECO:0007669"/>
    <property type="project" value="UniProtKB-EC"/>
</dbReference>
<evidence type="ECO:0000313" key="4">
    <source>
        <dbReference type="EMBL" id="MQY21954.1"/>
    </source>
</evidence>
<dbReference type="Pfam" id="PF08240">
    <property type="entry name" value="ADH_N"/>
    <property type="match status" value="1"/>
</dbReference>
<reference evidence="4 5" key="1">
    <citation type="submission" date="2019-10" db="EMBL/GenBank/DDBJ databases">
        <title>Nocardia macrotermitis sp. nov. and Nocardia aurantia sp. nov., isolated from the gut of fungus growing-termite Macrotermes natalensis.</title>
        <authorList>
            <person name="Benndorf R."/>
            <person name="Schwitalla J."/>
            <person name="Martin K."/>
            <person name="De Beer W."/>
            <person name="Kaster A.-K."/>
            <person name="Vollmers J."/>
            <person name="Poulsen M."/>
            <person name="Beemelmanns C."/>
        </authorList>
    </citation>
    <scope>NUCLEOTIDE SEQUENCE [LARGE SCALE GENOMIC DNA]</scope>
    <source>
        <strain evidence="4 5">RB20</strain>
    </source>
</reference>
<evidence type="ECO:0000256" key="2">
    <source>
        <dbReference type="ARBA" id="ARBA00023002"/>
    </source>
</evidence>
<dbReference type="InterPro" id="IPR013154">
    <property type="entry name" value="ADH-like_N"/>
</dbReference>
<dbReference type="SUPFAM" id="SSF50129">
    <property type="entry name" value="GroES-like"/>
    <property type="match status" value="1"/>
</dbReference>
<keyword evidence="5" id="KW-1185">Reference proteome</keyword>
<dbReference type="RefSeq" id="WP_153413099.1">
    <property type="nucleotide sequence ID" value="NZ_WEGK01000011.1"/>
</dbReference>
<sequence>MQTIVMTAVGDPEVLQVRDLPDPHPGTGEILVQATAIPVLYPEIALRTGIFPMAADLPAVFGFQAAGAVIEIGARVDPALLGAHVVAATAGSGAYAEKVCVQAEFATVIPAGLSVDAAAAVLMGGSVAIALLRRAALTGTETVLIQAAAAGVGGYLTQLAGEFGAKRVIATAGGAKAERARALGAHEVIDHRDPNWTQHLRDTLGDNTIDVVFESIGGPAAADLLDLMTPLEGRMLGYGTLSGLPAAITAADLFARGLTYTACAGPAWLGTVAAARAEVLRRAADGTIEPLIDRVLPLDQAAQAHRLVEDRRTVGTIILRPNPTAA</sequence>
<dbReference type="Gene3D" id="3.40.50.720">
    <property type="entry name" value="NAD(P)-binding Rossmann-like Domain"/>
    <property type="match status" value="1"/>
</dbReference>
<evidence type="ECO:0000313" key="5">
    <source>
        <dbReference type="Proteomes" id="UP000438448"/>
    </source>
</evidence>
<dbReference type="AlphaFoldDB" id="A0A7K0DAP9"/>
<gene>
    <name evidence="4" type="primary">qorA_4</name>
    <name evidence="4" type="ORF">NRB20_50670</name>
</gene>
<dbReference type="SMART" id="SM00829">
    <property type="entry name" value="PKS_ER"/>
    <property type="match status" value="1"/>
</dbReference>
<keyword evidence="1" id="KW-0521">NADP</keyword>
<dbReference type="InterPro" id="IPR036291">
    <property type="entry name" value="NAD(P)-bd_dom_sf"/>
</dbReference>